<feature type="compositionally biased region" description="Basic and acidic residues" evidence="1">
    <location>
        <begin position="173"/>
        <end position="189"/>
    </location>
</feature>
<keyword evidence="3" id="KW-1185">Reference proteome</keyword>
<evidence type="ECO:0000313" key="2">
    <source>
        <dbReference type="EMBL" id="NJC24618.1"/>
    </source>
</evidence>
<comment type="caution">
    <text evidence="2">The sequence shown here is derived from an EMBL/GenBank/DDBJ whole genome shotgun (WGS) entry which is preliminary data.</text>
</comment>
<accession>A0ABX0X6X0</accession>
<reference evidence="2 3" key="1">
    <citation type="submission" date="2020-03" db="EMBL/GenBank/DDBJ databases">
        <title>Genomic Encyclopedia of Type Strains, Phase IV (KMG-IV): sequencing the most valuable type-strain genomes for metagenomic binning, comparative biology and taxonomic classification.</title>
        <authorList>
            <person name="Goeker M."/>
        </authorList>
    </citation>
    <scope>NUCLEOTIDE SEQUENCE [LARGE SCALE GENOMIC DNA]</scope>
    <source>
        <strain evidence="2 3">DSM 105096</strain>
    </source>
</reference>
<dbReference type="EMBL" id="JAATJH010000001">
    <property type="protein sequence ID" value="NJC24618.1"/>
    <property type="molecule type" value="Genomic_DNA"/>
</dbReference>
<dbReference type="Proteomes" id="UP000770785">
    <property type="component" value="Unassembled WGS sequence"/>
</dbReference>
<dbReference type="Pfam" id="PF02620">
    <property type="entry name" value="YceD"/>
    <property type="match status" value="1"/>
</dbReference>
<evidence type="ECO:0000256" key="1">
    <source>
        <dbReference type="SAM" id="MobiDB-lite"/>
    </source>
</evidence>
<protein>
    <submittedName>
        <fullName evidence="2">Uncharacterized metal-binding protein YceD (DUF177 family)</fullName>
    </submittedName>
</protein>
<sequence>MSVQSPFIFPLRGLGQGLYNYELTIDDAFFASFADSPVSRADIKLALTVDRRTREMSLEFDFAGTIATTCDRCMTDIDLPIAERKTLIVQFTANADELEDEADLIYLDADTSLFNVAPYAYELVLLAIPMIRTFDCRKGESPYPCDEEMLNRIDGSIEYETDADLPDPSTTEKPGDEKPSPWDVLKDLQ</sequence>
<feature type="region of interest" description="Disordered" evidence="1">
    <location>
        <begin position="156"/>
        <end position="189"/>
    </location>
</feature>
<organism evidence="2 3">
    <name type="scientific">Neolewinella antarctica</name>
    <dbReference type="NCBI Taxonomy" id="442734"/>
    <lineage>
        <taxon>Bacteria</taxon>
        <taxon>Pseudomonadati</taxon>
        <taxon>Bacteroidota</taxon>
        <taxon>Saprospiria</taxon>
        <taxon>Saprospirales</taxon>
        <taxon>Lewinellaceae</taxon>
        <taxon>Neolewinella</taxon>
    </lineage>
</organism>
<name>A0ABX0X6X0_9BACT</name>
<gene>
    <name evidence="2" type="ORF">GGR27_000099</name>
</gene>
<proteinExistence type="predicted"/>
<evidence type="ECO:0000313" key="3">
    <source>
        <dbReference type="Proteomes" id="UP000770785"/>
    </source>
</evidence>
<dbReference type="RefSeq" id="WP_168035439.1">
    <property type="nucleotide sequence ID" value="NZ_JAATJH010000001.1"/>
</dbReference>
<dbReference type="InterPro" id="IPR003772">
    <property type="entry name" value="YceD"/>
</dbReference>